<accession>A0ABP7N0S4</accession>
<evidence type="ECO:0000313" key="2">
    <source>
        <dbReference type="Proteomes" id="UP001499909"/>
    </source>
</evidence>
<organism evidence="1 2">
    <name type="scientific">Hymenobacter algoricola</name>
    <dbReference type="NCBI Taxonomy" id="486267"/>
    <lineage>
        <taxon>Bacteria</taxon>
        <taxon>Pseudomonadati</taxon>
        <taxon>Bacteroidota</taxon>
        <taxon>Cytophagia</taxon>
        <taxon>Cytophagales</taxon>
        <taxon>Hymenobacteraceae</taxon>
        <taxon>Hymenobacter</taxon>
    </lineage>
</organism>
<evidence type="ECO:0008006" key="3">
    <source>
        <dbReference type="Google" id="ProtNLM"/>
    </source>
</evidence>
<sequence>MKTSNKLLLTTLALLLGSLLTYNLALRAEYRKGSYKDKDLFRNYTTLAHQDFSAVQVVGSGLSVKISSGPFAVRVNKGATGRVSITQVGSRLVVTSRPATDTDWSGNSAVLISCPRLTALTTDGNTLDVSGFTLDSLAIEQNRTGEVALTDNRIGYLRATAGRSAGSRSTLKIDATNRIQAARLSVQSQGELELENVFIPQFSCQFSDSAAATVSGASLRMMRQ</sequence>
<protein>
    <recommendedName>
        <fullName evidence="3">Auto-transporter adhesin head GIN domain-containing protein</fullName>
    </recommendedName>
</protein>
<dbReference type="RefSeq" id="WP_345112615.1">
    <property type="nucleotide sequence ID" value="NZ_BAABDH010000033.1"/>
</dbReference>
<dbReference type="Proteomes" id="UP001499909">
    <property type="component" value="Unassembled WGS sequence"/>
</dbReference>
<reference evidence="2" key="1">
    <citation type="journal article" date="2019" name="Int. J. Syst. Evol. Microbiol.">
        <title>The Global Catalogue of Microorganisms (GCM) 10K type strain sequencing project: providing services to taxonomists for standard genome sequencing and annotation.</title>
        <authorList>
            <consortium name="The Broad Institute Genomics Platform"/>
            <consortium name="The Broad Institute Genome Sequencing Center for Infectious Disease"/>
            <person name="Wu L."/>
            <person name="Ma J."/>
        </authorList>
    </citation>
    <scope>NUCLEOTIDE SEQUENCE [LARGE SCALE GENOMIC DNA]</scope>
    <source>
        <strain evidence="2">JCM 17214</strain>
    </source>
</reference>
<dbReference type="EMBL" id="BAABDH010000033">
    <property type="protein sequence ID" value="GAA3933133.1"/>
    <property type="molecule type" value="Genomic_DNA"/>
</dbReference>
<keyword evidence="2" id="KW-1185">Reference proteome</keyword>
<proteinExistence type="predicted"/>
<comment type="caution">
    <text evidence="1">The sequence shown here is derived from an EMBL/GenBank/DDBJ whole genome shotgun (WGS) entry which is preliminary data.</text>
</comment>
<dbReference type="Gene3D" id="2.160.20.120">
    <property type="match status" value="1"/>
</dbReference>
<name>A0ABP7N0S4_9BACT</name>
<evidence type="ECO:0000313" key="1">
    <source>
        <dbReference type="EMBL" id="GAA3933133.1"/>
    </source>
</evidence>
<gene>
    <name evidence="1" type="ORF">GCM10022406_17250</name>
</gene>